<evidence type="ECO:0000256" key="3">
    <source>
        <dbReference type="PROSITE-ProRule" id="PRU00169"/>
    </source>
</evidence>
<dbReference type="InterPro" id="IPR046947">
    <property type="entry name" value="LytR-like"/>
</dbReference>
<evidence type="ECO:0000256" key="1">
    <source>
        <dbReference type="ARBA" id="ARBA00018672"/>
    </source>
</evidence>
<feature type="modified residue" description="4-aspartylphosphate" evidence="3">
    <location>
        <position position="56"/>
    </location>
</feature>
<comment type="function">
    <text evidence="2">May play the central regulatory role in sporulation. It may be an element of the effector pathway responsible for the activation of sporulation genes in response to nutritional stress. Spo0A may act in concert with spo0H (a sigma factor) to control the expression of some genes that are critical to the sporulation process.</text>
</comment>
<dbReference type="InterPro" id="IPR001789">
    <property type="entry name" value="Sig_transdc_resp-reg_receiver"/>
</dbReference>
<proteinExistence type="predicted"/>
<dbReference type="KEGG" id="amur:ADH66_03860"/>
<dbReference type="AlphaFoldDB" id="A0A1Z2XN40"/>
<keyword evidence="8" id="KW-1185">Reference proteome</keyword>
<dbReference type="InterPro" id="IPR011006">
    <property type="entry name" value="CheY-like_superfamily"/>
</dbReference>
<evidence type="ECO:0000256" key="2">
    <source>
        <dbReference type="ARBA" id="ARBA00024867"/>
    </source>
</evidence>
<reference evidence="8" key="2">
    <citation type="submission" date="2017-05" db="EMBL/GenBank/DDBJ databases">
        <title>Improved OligoMM genomes.</title>
        <authorList>
            <person name="Garzetti D."/>
        </authorList>
    </citation>
    <scope>NUCLEOTIDE SEQUENCE [LARGE SCALE GENOMIC DNA]</scope>
    <source>
        <strain evidence="8">KB18</strain>
    </source>
</reference>
<dbReference type="RefSeq" id="WP_066535494.1">
    <property type="nucleotide sequence ID" value="NZ_CAPVCI010000006.1"/>
</dbReference>
<protein>
    <recommendedName>
        <fullName evidence="1">Stage 0 sporulation protein A homolog</fullName>
    </recommendedName>
</protein>
<dbReference type="Proteomes" id="UP000596035">
    <property type="component" value="Chromosome"/>
</dbReference>
<keyword evidence="3" id="KW-0597">Phosphoprotein</keyword>
<dbReference type="SMART" id="SM00850">
    <property type="entry name" value="LytTR"/>
    <property type="match status" value="1"/>
</dbReference>
<evidence type="ECO:0000313" key="7">
    <source>
        <dbReference type="EMBL" id="QQR29145.1"/>
    </source>
</evidence>
<organism evidence="7 9">
    <name type="scientific">Acutalibacter muris</name>
    <dbReference type="NCBI Taxonomy" id="1796620"/>
    <lineage>
        <taxon>Bacteria</taxon>
        <taxon>Bacillati</taxon>
        <taxon>Bacillota</taxon>
        <taxon>Clostridia</taxon>
        <taxon>Eubacteriales</taxon>
        <taxon>Acutalibacteraceae</taxon>
        <taxon>Acutalibacter</taxon>
    </lineage>
</organism>
<evidence type="ECO:0000313" key="8">
    <source>
        <dbReference type="Proteomes" id="UP000196710"/>
    </source>
</evidence>
<dbReference type="InterPro" id="IPR007492">
    <property type="entry name" value="LytTR_DNA-bd_dom"/>
</dbReference>
<gene>
    <name evidence="6" type="ORF">ADH66_03860</name>
    <name evidence="7" type="ORF">I5Q82_13925</name>
</gene>
<dbReference type="Proteomes" id="UP000196710">
    <property type="component" value="Chromosome"/>
</dbReference>
<dbReference type="PANTHER" id="PTHR37299">
    <property type="entry name" value="TRANSCRIPTIONAL REGULATOR-RELATED"/>
    <property type="match status" value="1"/>
</dbReference>
<evidence type="ECO:0000313" key="6">
    <source>
        <dbReference type="EMBL" id="ASB39856.1"/>
    </source>
</evidence>
<dbReference type="PANTHER" id="PTHR37299:SF1">
    <property type="entry name" value="STAGE 0 SPORULATION PROTEIN A HOMOLOG"/>
    <property type="match status" value="1"/>
</dbReference>
<evidence type="ECO:0000259" key="5">
    <source>
        <dbReference type="PROSITE" id="PS50930"/>
    </source>
</evidence>
<dbReference type="Pfam" id="PF00072">
    <property type="entry name" value="Response_reg"/>
    <property type="match status" value="1"/>
</dbReference>
<reference evidence="6" key="1">
    <citation type="journal article" date="2017" name="Genome Announc.">
        <title>High-Quality Whole-Genome Sequences of the Oligo-Mouse-Microbiota Bacterial Community.</title>
        <authorList>
            <person name="Garzetti D."/>
            <person name="Brugiroux S."/>
            <person name="Bunk B."/>
            <person name="Pukall R."/>
            <person name="McCoy K.D."/>
            <person name="Macpherson A.J."/>
            <person name="Stecher B."/>
        </authorList>
    </citation>
    <scope>NUCLEOTIDE SEQUENCE</scope>
    <source>
        <strain evidence="6">KB18</strain>
    </source>
</reference>
<accession>A0A1Z2XN40</accession>
<dbReference type="GO" id="GO:0000156">
    <property type="term" value="F:phosphorelay response regulator activity"/>
    <property type="evidence" value="ECO:0007669"/>
    <property type="project" value="InterPro"/>
</dbReference>
<evidence type="ECO:0000259" key="4">
    <source>
        <dbReference type="PROSITE" id="PS50110"/>
    </source>
</evidence>
<dbReference type="Gene3D" id="3.40.50.2300">
    <property type="match status" value="1"/>
</dbReference>
<dbReference type="SMART" id="SM00448">
    <property type="entry name" value="REC"/>
    <property type="match status" value="1"/>
</dbReference>
<dbReference type="SUPFAM" id="SSF52172">
    <property type="entry name" value="CheY-like"/>
    <property type="match status" value="1"/>
</dbReference>
<dbReference type="PROSITE" id="PS50930">
    <property type="entry name" value="HTH_LYTTR"/>
    <property type="match status" value="1"/>
</dbReference>
<dbReference type="Gene3D" id="2.40.50.1020">
    <property type="entry name" value="LytTr DNA-binding domain"/>
    <property type="match status" value="1"/>
</dbReference>
<reference evidence="7 9" key="3">
    <citation type="submission" date="2020-11" db="EMBL/GenBank/DDBJ databases">
        <title>Closed and high quality bacterial genomes of the OMM12 community.</title>
        <authorList>
            <person name="Marbouty M."/>
            <person name="Lamy-Besnier Q."/>
            <person name="Debarbieux L."/>
            <person name="Koszul R."/>
        </authorList>
    </citation>
    <scope>NUCLEOTIDE SEQUENCE [LARGE SCALE GENOMIC DNA]</scope>
    <source>
        <strain evidence="7 9">KB18</strain>
    </source>
</reference>
<dbReference type="GO" id="GO:0003677">
    <property type="term" value="F:DNA binding"/>
    <property type="evidence" value="ECO:0007669"/>
    <property type="project" value="UniProtKB-KW"/>
</dbReference>
<sequence length="236" mass="27444">MIKFAICDDEPQMAREIADQLASYMKETAGGYSVECFSSGYALLKSSEEFDVIFLDIQMERPDGMETARLLRQRDNHSLLVFVTVLKECVFDAFQVEAYDYLLKPLDRARFRQTMDRALGWLERDAAKNLVIQRGSGCQVVLLSDLMYCEVLGRKIYLHKNDGRVVDYYDRLEELEQRVDSRFFKCHRSYLVNLDYVSGCQGGQVLLQRGERLPVSRLRERELTQALLRHMKERGA</sequence>
<dbReference type="PROSITE" id="PS50110">
    <property type="entry name" value="RESPONSE_REGULATORY"/>
    <property type="match status" value="1"/>
</dbReference>
<dbReference type="EMBL" id="CP065321">
    <property type="protein sequence ID" value="QQR29145.1"/>
    <property type="molecule type" value="Genomic_DNA"/>
</dbReference>
<feature type="domain" description="Response regulatory" evidence="4">
    <location>
        <begin position="3"/>
        <end position="119"/>
    </location>
</feature>
<dbReference type="EMBL" id="CP021422">
    <property type="protein sequence ID" value="ASB39856.1"/>
    <property type="molecule type" value="Genomic_DNA"/>
</dbReference>
<name>A0A1Z2XN40_9FIRM</name>
<dbReference type="Pfam" id="PF04397">
    <property type="entry name" value="LytTR"/>
    <property type="match status" value="1"/>
</dbReference>
<keyword evidence="6" id="KW-0238">DNA-binding</keyword>
<evidence type="ECO:0000313" key="9">
    <source>
        <dbReference type="Proteomes" id="UP000596035"/>
    </source>
</evidence>
<feature type="domain" description="HTH LytTR-type" evidence="5">
    <location>
        <begin position="130"/>
        <end position="229"/>
    </location>
</feature>